<evidence type="ECO:0000313" key="4">
    <source>
        <dbReference type="Proteomes" id="UP000183642"/>
    </source>
</evidence>
<dbReference type="InterPro" id="IPR000866">
    <property type="entry name" value="AhpC/TSA"/>
</dbReference>
<reference evidence="4" key="1">
    <citation type="submission" date="2016-10" db="EMBL/GenBank/DDBJ databases">
        <authorList>
            <person name="Varghese N."/>
            <person name="Submissions S."/>
        </authorList>
    </citation>
    <scope>NUCLEOTIDE SEQUENCE [LARGE SCALE GENOMIC DNA]</scope>
    <source>
        <strain evidence="4">DSM 43161</strain>
    </source>
</reference>
<dbReference type="Pfam" id="PF00578">
    <property type="entry name" value="AhpC-TSA"/>
    <property type="match status" value="1"/>
</dbReference>
<dbReference type="Gene3D" id="2.60.120.260">
    <property type="entry name" value="Galactose-binding domain-like"/>
    <property type="match status" value="1"/>
</dbReference>
<dbReference type="Gene3D" id="3.40.30.10">
    <property type="entry name" value="Glutaredoxin"/>
    <property type="match status" value="1"/>
</dbReference>
<dbReference type="GO" id="GO:0016491">
    <property type="term" value="F:oxidoreductase activity"/>
    <property type="evidence" value="ECO:0007669"/>
    <property type="project" value="InterPro"/>
</dbReference>
<name>A0A1I5CI28_9ACTN</name>
<dbReference type="AlphaFoldDB" id="A0A1I5CI28"/>
<dbReference type="OrthoDB" id="9811352at2"/>
<dbReference type="RefSeq" id="WP_075011762.1">
    <property type="nucleotide sequence ID" value="NZ_FOWE01000001.1"/>
</dbReference>
<dbReference type="PANTHER" id="PTHR42852:SF13">
    <property type="entry name" value="PROTEIN DIPZ"/>
    <property type="match status" value="1"/>
</dbReference>
<dbReference type="InterPro" id="IPR041017">
    <property type="entry name" value="Thioredoxin_10"/>
</dbReference>
<proteinExistence type="predicted"/>
<dbReference type="InterPro" id="IPR036249">
    <property type="entry name" value="Thioredoxin-like_sf"/>
</dbReference>
<dbReference type="Proteomes" id="UP000183642">
    <property type="component" value="Unassembled WGS sequence"/>
</dbReference>
<dbReference type="PROSITE" id="PS51352">
    <property type="entry name" value="THIOREDOXIN_2"/>
    <property type="match status" value="1"/>
</dbReference>
<keyword evidence="3" id="KW-0413">Isomerase</keyword>
<keyword evidence="4" id="KW-1185">Reference proteome</keyword>
<organism evidence="3 4">
    <name type="scientific">Geodermatophilus obscurus</name>
    <dbReference type="NCBI Taxonomy" id="1861"/>
    <lineage>
        <taxon>Bacteria</taxon>
        <taxon>Bacillati</taxon>
        <taxon>Actinomycetota</taxon>
        <taxon>Actinomycetes</taxon>
        <taxon>Geodermatophilales</taxon>
        <taxon>Geodermatophilaceae</taxon>
        <taxon>Geodermatophilus</taxon>
    </lineage>
</organism>
<accession>A0A1I5CI28</accession>
<dbReference type="PANTHER" id="PTHR42852">
    <property type="entry name" value="THIOL:DISULFIDE INTERCHANGE PROTEIN DSBE"/>
    <property type="match status" value="1"/>
</dbReference>
<feature type="region of interest" description="Disordered" evidence="1">
    <location>
        <begin position="1"/>
        <end position="35"/>
    </location>
</feature>
<dbReference type="InterPro" id="IPR050553">
    <property type="entry name" value="Thioredoxin_ResA/DsbE_sf"/>
</dbReference>
<dbReference type="GO" id="GO:0016209">
    <property type="term" value="F:antioxidant activity"/>
    <property type="evidence" value="ECO:0007669"/>
    <property type="project" value="InterPro"/>
</dbReference>
<sequence>MGAHAARERTRHTTTEHTTTEHTTSEHTTPDHLGSDHLLDRARRLGQLFRPDDVRAEDRGDADGADALWPVEAEFSLAAATDWLNSPPLTGADLRGRVVLVDFWTHTCINWLRQLPHVRAWADAYRDAGLVVVGVHSPEFSFEHGVEAVRRAVESRSIGYPVAVDDTFGVWRSFHNHFWPALYLVDATGRLRHHVFGEGSYEETETVLRQLLTEAGAGDLGPFPAPVEARGVEAPADWDSLRSAETYLGYDRTTGFASPGGVVADLPRAYAAPDRLRLGHWALAGAWTVGREAAVAQKPGGRLTLRFSARDLHLVAAPPAGATVRYRVLLDGRPSGADAGLDVASDGSGTIAEPRLHQLVRRPGAVDAATVEIEFLDRGAEVYAVTFG</sequence>
<evidence type="ECO:0000256" key="1">
    <source>
        <dbReference type="SAM" id="MobiDB-lite"/>
    </source>
</evidence>
<dbReference type="EMBL" id="FOWE01000001">
    <property type="protein sequence ID" value="SFN86576.1"/>
    <property type="molecule type" value="Genomic_DNA"/>
</dbReference>
<evidence type="ECO:0000313" key="3">
    <source>
        <dbReference type="EMBL" id="SFN86576.1"/>
    </source>
</evidence>
<feature type="domain" description="Thioredoxin" evidence="2">
    <location>
        <begin position="66"/>
        <end position="213"/>
    </location>
</feature>
<dbReference type="Pfam" id="PF17991">
    <property type="entry name" value="Thioredoxin_10"/>
    <property type="match status" value="1"/>
</dbReference>
<gene>
    <name evidence="3" type="ORF">SAMN05660359_00328</name>
</gene>
<dbReference type="GO" id="GO:0016853">
    <property type="term" value="F:isomerase activity"/>
    <property type="evidence" value="ECO:0007669"/>
    <property type="project" value="UniProtKB-KW"/>
</dbReference>
<evidence type="ECO:0000259" key="2">
    <source>
        <dbReference type="PROSITE" id="PS51352"/>
    </source>
</evidence>
<dbReference type="SUPFAM" id="SSF52833">
    <property type="entry name" value="Thioredoxin-like"/>
    <property type="match status" value="1"/>
</dbReference>
<dbReference type="InterPro" id="IPR013766">
    <property type="entry name" value="Thioredoxin_domain"/>
</dbReference>
<protein>
    <submittedName>
        <fullName evidence="3">Thiol-disulfide isomerase or thioredoxin</fullName>
    </submittedName>
</protein>